<proteinExistence type="predicted"/>
<dbReference type="PANTHER" id="PTHR15583">
    <property type="entry name" value="INTERLEUKIN-17 RECEPTOR"/>
    <property type="match status" value="1"/>
</dbReference>
<accession>A0A9Q0I427</accession>
<keyword evidence="4" id="KW-1133">Transmembrane helix</keyword>
<evidence type="ECO:0000256" key="2">
    <source>
        <dbReference type="ARBA" id="ARBA00022692"/>
    </source>
</evidence>
<keyword evidence="7" id="KW-0325">Glycoprotein</keyword>
<evidence type="ECO:0000256" key="7">
    <source>
        <dbReference type="ARBA" id="ARBA00023180"/>
    </source>
</evidence>
<dbReference type="Gene3D" id="3.40.50.11530">
    <property type="match status" value="1"/>
</dbReference>
<evidence type="ECO:0000313" key="9">
    <source>
        <dbReference type="EMBL" id="KAJ3586092.1"/>
    </source>
</evidence>
<name>A0A9Q0I427_9TELE</name>
<organism evidence="9 10">
    <name type="scientific">Muraenolepis orangiensis</name>
    <name type="common">Patagonian moray cod</name>
    <dbReference type="NCBI Taxonomy" id="630683"/>
    <lineage>
        <taxon>Eukaryota</taxon>
        <taxon>Metazoa</taxon>
        <taxon>Chordata</taxon>
        <taxon>Craniata</taxon>
        <taxon>Vertebrata</taxon>
        <taxon>Euteleostomi</taxon>
        <taxon>Actinopterygii</taxon>
        <taxon>Neopterygii</taxon>
        <taxon>Teleostei</taxon>
        <taxon>Neoteleostei</taxon>
        <taxon>Acanthomorphata</taxon>
        <taxon>Zeiogadaria</taxon>
        <taxon>Gadariae</taxon>
        <taxon>Gadiformes</taxon>
        <taxon>Muraenolepidoidei</taxon>
        <taxon>Muraenolepididae</taxon>
        <taxon>Muraenolepis</taxon>
    </lineage>
</organism>
<dbReference type="InterPro" id="IPR039465">
    <property type="entry name" value="IL-17_rcpt-like"/>
</dbReference>
<dbReference type="GO" id="GO:0030368">
    <property type="term" value="F:interleukin-17 receptor activity"/>
    <property type="evidence" value="ECO:0007669"/>
    <property type="project" value="InterPro"/>
</dbReference>
<dbReference type="EMBL" id="JANIIK010000117">
    <property type="protein sequence ID" value="KAJ3586092.1"/>
    <property type="molecule type" value="Genomic_DNA"/>
</dbReference>
<sequence>MGGVWRVADGPRLFKEVNCHRKDTLPPSSVNAAPSLLGNLSVEVKGDLRLHIQWAVTVDVKAYRSHISGSGYFRKLPISTQTPVSVLLVYPAECPAFQKTVVALAEFLQEHGGCSVAVDFWQQGKIAELGPMRWAAGQAKAADRVLVVCPQPISCRSNHSFLGPSIPASANDLYPLVLNMVASHAKDPSELAMFWAVQLGKGERPRSLPGEMTACKFFSLTKDLDKLCRSLHNKRQDSSIPQRPEMLYNKKSTMKLQDAIGQLAVHRSSITVEQERLNSVAIIV</sequence>
<evidence type="ECO:0000256" key="4">
    <source>
        <dbReference type="ARBA" id="ARBA00022989"/>
    </source>
</evidence>
<keyword evidence="10" id="KW-1185">Reference proteome</keyword>
<dbReference type="AlphaFoldDB" id="A0A9Q0I427"/>
<comment type="caution">
    <text evidence="9">The sequence shown here is derived from an EMBL/GenBank/DDBJ whole genome shotgun (WGS) entry which is preliminary data.</text>
</comment>
<protein>
    <recommendedName>
        <fullName evidence="8">SEFIR domain-containing protein</fullName>
    </recommendedName>
</protein>
<evidence type="ECO:0000256" key="6">
    <source>
        <dbReference type="ARBA" id="ARBA00023170"/>
    </source>
</evidence>
<keyword evidence="6" id="KW-0675">Receptor</keyword>
<evidence type="ECO:0000256" key="1">
    <source>
        <dbReference type="ARBA" id="ARBA00004479"/>
    </source>
</evidence>
<feature type="domain" description="SEFIR" evidence="8">
    <location>
        <begin position="83"/>
        <end position="229"/>
    </location>
</feature>
<comment type="subcellular location">
    <subcellularLocation>
        <location evidence="1">Membrane</location>
        <topology evidence="1">Single-pass type I membrane protein</topology>
    </subcellularLocation>
</comment>
<dbReference type="PROSITE" id="PS51534">
    <property type="entry name" value="SEFIR"/>
    <property type="match status" value="1"/>
</dbReference>
<evidence type="ECO:0000313" key="10">
    <source>
        <dbReference type="Proteomes" id="UP001148018"/>
    </source>
</evidence>
<dbReference type="Pfam" id="PF08357">
    <property type="entry name" value="SEFIR"/>
    <property type="match status" value="1"/>
</dbReference>
<keyword evidence="3" id="KW-0732">Signal</keyword>
<keyword evidence="5" id="KW-0472">Membrane</keyword>
<dbReference type="PANTHER" id="PTHR15583:SF11">
    <property type="entry name" value="INTERLEUKIN-17 RECEPTOR B"/>
    <property type="match status" value="1"/>
</dbReference>
<evidence type="ECO:0000256" key="3">
    <source>
        <dbReference type="ARBA" id="ARBA00022729"/>
    </source>
</evidence>
<dbReference type="OrthoDB" id="8963084at2759"/>
<dbReference type="InterPro" id="IPR013568">
    <property type="entry name" value="SEFIR_dom"/>
</dbReference>
<gene>
    <name evidence="9" type="ORF">NHX12_012493</name>
</gene>
<reference evidence="9" key="1">
    <citation type="submission" date="2022-07" db="EMBL/GenBank/DDBJ databases">
        <title>Chromosome-level genome of Muraenolepis orangiensis.</title>
        <authorList>
            <person name="Kim J."/>
        </authorList>
    </citation>
    <scope>NUCLEOTIDE SEQUENCE</scope>
    <source>
        <strain evidence="9">KU_S4_2022</strain>
        <tissue evidence="9">Muscle</tissue>
    </source>
</reference>
<keyword evidence="2" id="KW-0812">Transmembrane</keyword>
<evidence type="ECO:0000259" key="8">
    <source>
        <dbReference type="PROSITE" id="PS51534"/>
    </source>
</evidence>
<dbReference type="GO" id="GO:0016020">
    <property type="term" value="C:membrane"/>
    <property type="evidence" value="ECO:0007669"/>
    <property type="project" value="UniProtKB-SubCell"/>
</dbReference>
<evidence type="ECO:0000256" key="5">
    <source>
        <dbReference type="ARBA" id="ARBA00023136"/>
    </source>
</evidence>
<dbReference type="Proteomes" id="UP001148018">
    <property type="component" value="Unassembled WGS sequence"/>
</dbReference>